<evidence type="ECO:0000256" key="5">
    <source>
        <dbReference type="SAM" id="Phobius"/>
    </source>
</evidence>
<dbReference type="InterPro" id="IPR027359">
    <property type="entry name" value="Volt_channel_dom_sf"/>
</dbReference>
<feature type="transmembrane region" description="Helical" evidence="5">
    <location>
        <begin position="78"/>
        <end position="95"/>
    </location>
</feature>
<keyword evidence="7" id="KW-1185">Reference proteome</keyword>
<dbReference type="STRING" id="928724.SacglDRAFT_00955"/>
<sequence length="203" mass="21678">MPEIDPHDHRTQRVQQRLAVPVLSAAVVSVPAVFLATTPGTPGVIGTVLNWLSLAVLMGESVALLWASGSLHAYLRRYRAHLVVVGLTVPAVVFLVGPAQVLRLLLALGAFRILRVRRILRAGKVIVHRTGLDGRRGRWVLTAVTLLAVGFAAVVLANPESRTRRALDRVVDLLGVGGTALAALGVTTIGLVVLVLLRRDTRG</sequence>
<keyword evidence="2 5" id="KW-0812">Transmembrane</keyword>
<evidence type="ECO:0000313" key="7">
    <source>
        <dbReference type="Proteomes" id="UP000005087"/>
    </source>
</evidence>
<dbReference type="RefSeq" id="WP_005462160.1">
    <property type="nucleotide sequence ID" value="NZ_CM001484.1"/>
</dbReference>
<evidence type="ECO:0000256" key="2">
    <source>
        <dbReference type="ARBA" id="ARBA00022692"/>
    </source>
</evidence>
<accession>I1CYW8</accession>
<evidence type="ECO:0000256" key="3">
    <source>
        <dbReference type="ARBA" id="ARBA00022989"/>
    </source>
</evidence>
<proteinExistence type="predicted"/>
<comment type="subcellular location">
    <subcellularLocation>
        <location evidence="1">Membrane</location>
        <topology evidence="1">Multi-pass membrane protein</topology>
    </subcellularLocation>
</comment>
<evidence type="ECO:0000256" key="4">
    <source>
        <dbReference type="ARBA" id="ARBA00023136"/>
    </source>
</evidence>
<reference evidence="6 7" key="1">
    <citation type="submission" date="2011-09" db="EMBL/GenBank/DDBJ databases">
        <authorList>
            <consortium name="US DOE Joint Genome Institute (JGI-PGF)"/>
            <person name="Lucas S."/>
            <person name="Han J."/>
            <person name="Lapidus A."/>
            <person name="Cheng J.-F."/>
            <person name="Goodwin L."/>
            <person name="Pitluck S."/>
            <person name="Peters L."/>
            <person name="Land M.L."/>
            <person name="Hauser L."/>
            <person name="Brambilla E."/>
            <person name="Klenk H.-P."/>
            <person name="Woyke T.J."/>
        </authorList>
    </citation>
    <scope>NUCLEOTIDE SEQUENCE [LARGE SCALE GENOMIC DNA]</scope>
    <source>
        <strain evidence="6 7">K62</strain>
    </source>
</reference>
<feature type="transmembrane region" description="Helical" evidence="5">
    <location>
        <begin position="18"/>
        <end position="36"/>
    </location>
</feature>
<name>I1CYW8_9PSEU</name>
<organism evidence="6 7">
    <name type="scientific">Saccharomonospora glauca K62</name>
    <dbReference type="NCBI Taxonomy" id="928724"/>
    <lineage>
        <taxon>Bacteria</taxon>
        <taxon>Bacillati</taxon>
        <taxon>Actinomycetota</taxon>
        <taxon>Actinomycetes</taxon>
        <taxon>Pseudonocardiales</taxon>
        <taxon>Pseudonocardiaceae</taxon>
        <taxon>Saccharomonospora</taxon>
    </lineage>
</organism>
<evidence type="ECO:0000256" key="1">
    <source>
        <dbReference type="ARBA" id="ARBA00004141"/>
    </source>
</evidence>
<evidence type="ECO:0000313" key="6">
    <source>
        <dbReference type="EMBL" id="EIE97892.1"/>
    </source>
</evidence>
<dbReference type="EMBL" id="CM001484">
    <property type="protein sequence ID" value="EIE97892.1"/>
    <property type="molecule type" value="Genomic_DNA"/>
</dbReference>
<gene>
    <name evidence="6" type="ORF">SacglDRAFT_00955</name>
</gene>
<keyword evidence="3 5" id="KW-1133">Transmembrane helix</keyword>
<feature type="transmembrane region" description="Helical" evidence="5">
    <location>
        <begin position="101"/>
        <end position="118"/>
    </location>
</feature>
<dbReference type="HOGENOM" id="CLU_1348120_0_0_11"/>
<dbReference type="eggNOG" id="COG1937">
    <property type="taxonomic scope" value="Bacteria"/>
</dbReference>
<protein>
    <submittedName>
        <fullName evidence="6">Uncharacterized protein</fullName>
    </submittedName>
</protein>
<dbReference type="OrthoDB" id="3428146at2"/>
<dbReference type="GO" id="GO:0016020">
    <property type="term" value="C:membrane"/>
    <property type="evidence" value="ECO:0007669"/>
    <property type="project" value="UniProtKB-SubCell"/>
</dbReference>
<keyword evidence="4 5" id="KW-0472">Membrane</keyword>
<dbReference type="Proteomes" id="UP000005087">
    <property type="component" value="Chromosome"/>
</dbReference>
<feature type="transmembrane region" description="Helical" evidence="5">
    <location>
        <begin position="177"/>
        <end position="197"/>
    </location>
</feature>
<feature type="transmembrane region" description="Helical" evidence="5">
    <location>
        <begin position="48"/>
        <end position="66"/>
    </location>
</feature>
<feature type="transmembrane region" description="Helical" evidence="5">
    <location>
        <begin position="139"/>
        <end position="157"/>
    </location>
</feature>
<dbReference type="AlphaFoldDB" id="I1CYW8"/>
<dbReference type="Gene3D" id="1.20.120.350">
    <property type="entry name" value="Voltage-gated potassium channels. Chain C"/>
    <property type="match status" value="1"/>
</dbReference>
<dbReference type="SUPFAM" id="SSF81324">
    <property type="entry name" value="Voltage-gated potassium channels"/>
    <property type="match status" value="1"/>
</dbReference>
<reference evidence="7" key="2">
    <citation type="submission" date="2012-01" db="EMBL/GenBank/DDBJ databases">
        <title>Noncontiguous Finished sequence of chromosome of Saccharomonospora glauca K62.</title>
        <authorList>
            <consortium name="US DOE Joint Genome Institute"/>
            <person name="Lucas S."/>
            <person name="Han J."/>
            <person name="Lapidus A."/>
            <person name="Cheng J.-F."/>
            <person name="Goodwin L."/>
            <person name="Pitluck S."/>
            <person name="Peters L."/>
            <person name="Mikhailova N."/>
            <person name="Held B."/>
            <person name="Detter J.C."/>
            <person name="Han C."/>
            <person name="Tapia R."/>
            <person name="Land M."/>
            <person name="Hauser L."/>
            <person name="Kyrpides N."/>
            <person name="Ivanova N."/>
            <person name="Pagani I."/>
            <person name="Brambilla E.-M."/>
            <person name="Klenk H.-P."/>
            <person name="Woyke T."/>
        </authorList>
    </citation>
    <scope>NUCLEOTIDE SEQUENCE [LARGE SCALE GENOMIC DNA]</scope>
    <source>
        <strain evidence="7">K62</strain>
    </source>
</reference>